<feature type="region of interest" description="Disordered" evidence="1">
    <location>
        <begin position="364"/>
        <end position="435"/>
    </location>
</feature>
<protein>
    <submittedName>
        <fullName evidence="3">Relaxase/mobilization nuclease domain-containing protein</fullName>
    </submittedName>
</protein>
<feature type="compositionally biased region" description="Basic residues" evidence="1">
    <location>
        <begin position="422"/>
        <end position="435"/>
    </location>
</feature>
<accession>A0ABW3AXG3</accession>
<dbReference type="RefSeq" id="WP_377117937.1">
    <property type="nucleotide sequence ID" value="NZ_JBHTHZ010000014.1"/>
</dbReference>
<comment type="caution">
    <text evidence="3">The sequence shown here is derived from an EMBL/GenBank/DDBJ whole genome shotgun (WGS) entry which is preliminary data.</text>
</comment>
<feature type="compositionally biased region" description="Basic and acidic residues" evidence="1">
    <location>
        <begin position="367"/>
        <end position="378"/>
    </location>
</feature>
<name>A0ABW3AXG3_9SPHI</name>
<sequence length="435" mass="48530">MVAVIKTGHSILRLLNYNENKVKEGVAVCIGAENYPMEAADLSFQQKLARLVNQAALNENVTRNSVHISLNFDPSENHAEERLREIADAYMKGIGFDDLPYLMYQHFDAGHPHIHIVSVKVRADGSRVNTQNIGRNESERIRKEIEQKFSLVKAEDSQRQEAFRLKPVNAARVQYGRSETKRAIGNVLETVLPHYKFASLPELNAILQQYNVVADRGSESSRVFQHHGLVYRVLDEAGNKVGVPIKASDFYNKPTLKLLEQRFGLNMTAKEPHRARIKNAIDRALLHGRTNLKGLVAALKMEGIDTVIRQNEAGLIYGITFIDHRTKVVFNGSALGKTYSAKAILERCSARQAGEEKTKALVPGQVTDDRADPQDKQAVEPGVKKGAASGDTATGLPGLMNLADALLQPEDQSERMDWQLSRSKKKKKRPRIEPS</sequence>
<reference evidence="4" key="1">
    <citation type="journal article" date="2019" name="Int. J. Syst. Evol. Microbiol.">
        <title>The Global Catalogue of Microorganisms (GCM) 10K type strain sequencing project: providing services to taxonomists for standard genome sequencing and annotation.</title>
        <authorList>
            <consortium name="The Broad Institute Genomics Platform"/>
            <consortium name="The Broad Institute Genome Sequencing Center for Infectious Disease"/>
            <person name="Wu L."/>
            <person name="Ma J."/>
        </authorList>
    </citation>
    <scope>NUCLEOTIDE SEQUENCE [LARGE SCALE GENOMIC DNA]</scope>
    <source>
        <strain evidence="4">CCUG 61484</strain>
    </source>
</reference>
<dbReference type="InterPro" id="IPR005094">
    <property type="entry name" value="Endonuclease_MobA/VirD2"/>
</dbReference>
<dbReference type="Proteomes" id="UP001597010">
    <property type="component" value="Unassembled WGS sequence"/>
</dbReference>
<evidence type="ECO:0000313" key="4">
    <source>
        <dbReference type="Proteomes" id="UP001597010"/>
    </source>
</evidence>
<dbReference type="Pfam" id="PF03432">
    <property type="entry name" value="Relaxase"/>
    <property type="match status" value="1"/>
</dbReference>
<organism evidence="3 4">
    <name type="scientific">Mucilaginibacter litoreus</name>
    <dbReference type="NCBI Taxonomy" id="1048221"/>
    <lineage>
        <taxon>Bacteria</taxon>
        <taxon>Pseudomonadati</taxon>
        <taxon>Bacteroidota</taxon>
        <taxon>Sphingobacteriia</taxon>
        <taxon>Sphingobacteriales</taxon>
        <taxon>Sphingobacteriaceae</taxon>
        <taxon>Mucilaginibacter</taxon>
    </lineage>
</organism>
<proteinExistence type="predicted"/>
<evidence type="ECO:0000256" key="1">
    <source>
        <dbReference type="SAM" id="MobiDB-lite"/>
    </source>
</evidence>
<keyword evidence="4" id="KW-1185">Reference proteome</keyword>
<feature type="domain" description="MobA/VirD2-like nuclease" evidence="2">
    <location>
        <begin position="17"/>
        <end position="151"/>
    </location>
</feature>
<evidence type="ECO:0000313" key="3">
    <source>
        <dbReference type="EMBL" id="MFD0795489.1"/>
    </source>
</evidence>
<evidence type="ECO:0000259" key="2">
    <source>
        <dbReference type="Pfam" id="PF03432"/>
    </source>
</evidence>
<dbReference type="EMBL" id="JBHTHZ010000014">
    <property type="protein sequence ID" value="MFD0795489.1"/>
    <property type="molecule type" value="Genomic_DNA"/>
</dbReference>
<gene>
    <name evidence="3" type="ORF">ACFQZX_17840</name>
</gene>